<feature type="chain" id="PRO_5033597251" description="C-type lectin domain-containing protein" evidence="1">
    <location>
        <begin position="19"/>
        <end position="165"/>
    </location>
</feature>
<dbReference type="SMART" id="SM00034">
    <property type="entry name" value="CLECT"/>
    <property type="match status" value="1"/>
</dbReference>
<evidence type="ECO:0000259" key="2">
    <source>
        <dbReference type="PROSITE" id="PS50041"/>
    </source>
</evidence>
<dbReference type="InterPro" id="IPR001304">
    <property type="entry name" value="C-type_lectin-like"/>
</dbReference>
<dbReference type="InterPro" id="IPR050111">
    <property type="entry name" value="C-type_lectin/snaclec_domain"/>
</dbReference>
<dbReference type="GeneID" id="593259"/>
<proteinExistence type="predicted"/>
<dbReference type="PROSITE" id="PS50041">
    <property type="entry name" value="C_TYPE_LECTIN_2"/>
    <property type="match status" value="1"/>
</dbReference>
<dbReference type="KEGG" id="spu:593259"/>
<sequence>MLQLLLLSLSSLVLAANAQCSTLGNTWEEIPNAEGFCYQYYGTPATWAEANTKCQSFAGGDLTSLDNEAEANAIYEYWKTVGTNSNSGYWIGLTDLHKPMRRPLWTDWTRIRYTNWQAAQPSSDTNDNCAYVANEGAEGSERKKWKATSCDDARKPYFCERKLQI</sequence>
<dbReference type="AlphaFoldDB" id="A0A7M7NEB8"/>
<dbReference type="OrthoDB" id="418245at2759"/>
<dbReference type="PANTHER" id="PTHR22803">
    <property type="entry name" value="MANNOSE, PHOSPHOLIPASE, LECTIN RECEPTOR RELATED"/>
    <property type="match status" value="1"/>
</dbReference>
<dbReference type="InterPro" id="IPR016187">
    <property type="entry name" value="CTDL_fold"/>
</dbReference>
<dbReference type="RefSeq" id="XP_030833780.1">
    <property type="nucleotide sequence ID" value="XM_030977920.1"/>
</dbReference>
<feature type="signal peptide" evidence="1">
    <location>
        <begin position="1"/>
        <end position="18"/>
    </location>
</feature>
<dbReference type="InParanoid" id="A0A7M7NEB8"/>
<dbReference type="CDD" id="cd00037">
    <property type="entry name" value="CLECT"/>
    <property type="match status" value="1"/>
</dbReference>
<name>A0A7M7NEB8_STRPU</name>
<dbReference type="Pfam" id="PF00059">
    <property type="entry name" value="Lectin_C"/>
    <property type="match status" value="1"/>
</dbReference>
<protein>
    <recommendedName>
        <fullName evidence="2">C-type lectin domain-containing protein</fullName>
    </recommendedName>
</protein>
<accession>A0A7M7NEB8</accession>
<keyword evidence="1" id="KW-0732">Signal</keyword>
<keyword evidence="4" id="KW-1185">Reference proteome</keyword>
<dbReference type="FunFam" id="3.10.100.10:FF:000144">
    <property type="entry name" value="RE45003p"/>
    <property type="match status" value="1"/>
</dbReference>
<dbReference type="EnsemblMetazoa" id="XM_792742">
    <property type="protein sequence ID" value="XP_797835"/>
    <property type="gene ID" value="LOC593259"/>
</dbReference>
<feature type="domain" description="C-type lectin" evidence="2">
    <location>
        <begin position="33"/>
        <end position="151"/>
    </location>
</feature>
<evidence type="ECO:0000256" key="1">
    <source>
        <dbReference type="SAM" id="SignalP"/>
    </source>
</evidence>
<dbReference type="Proteomes" id="UP000007110">
    <property type="component" value="Unassembled WGS sequence"/>
</dbReference>
<evidence type="ECO:0000313" key="4">
    <source>
        <dbReference type="Proteomes" id="UP000007110"/>
    </source>
</evidence>
<evidence type="ECO:0000313" key="3">
    <source>
        <dbReference type="EnsemblMetazoa" id="XP_030833780"/>
    </source>
</evidence>
<dbReference type="SUPFAM" id="SSF56436">
    <property type="entry name" value="C-type lectin-like"/>
    <property type="match status" value="1"/>
</dbReference>
<reference evidence="4" key="1">
    <citation type="submission" date="2015-02" db="EMBL/GenBank/DDBJ databases">
        <title>Genome sequencing for Strongylocentrotus purpuratus.</title>
        <authorList>
            <person name="Murali S."/>
            <person name="Liu Y."/>
            <person name="Vee V."/>
            <person name="English A."/>
            <person name="Wang M."/>
            <person name="Skinner E."/>
            <person name="Han Y."/>
            <person name="Muzny D.M."/>
            <person name="Worley K.C."/>
            <person name="Gibbs R.A."/>
        </authorList>
    </citation>
    <scope>NUCLEOTIDE SEQUENCE</scope>
</reference>
<dbReference type="RefSeq" id="XP_797835.1">
    <property type="nucleotide sequence ID" value="XM_792742.5"/>
</dbReference>
<dbReference type="EnsemblMetazoa" id="XM_030977920">
    <property type="protein sequence ID" value="XP_030833780"/>
    <property type="gene ID" value="LOC593259"/>
</dbReference>
<dbReference type="InterPro" id="IPR016186">
    <property type="entry name" value="C-type_lectin-like/link_sf"/>
</dbReference>
<reference evidence="3" key="2">
    <citation type="submission" date="2021-01" db="UniProtKB">
        <authorList>
            <consortium name="EnsemblMetazoa"/>
        </authorList>
    </citation>
    <scope>IDENTIFICATION</scope>
</reference>
<dbReference type="Gene3D" id="3.10.100.10">
    <property type="entry name" value="Mannose-Binding Protein A, subunit A"/>
    <property type="match status" value="1"/>
</dbReference>
<organism evidence="3 4">
    <name type="scientific">Strongylocentrotus purpuratus</name>
    <name type="common">Purple sea urchin</name>
    <dbReference type="NCBI Taxonomy" id="7668"/>
    <lineage>
        <taxon>Eukaryota</taxon>
        <taxon>Metazoa</taxon>
        <taxon>Echinodermata</taxon>
        <taxon>Eleutherozoa</taxon>
        <taxon>Echinozoa</taxon>
        <taxon>Echinoidea</taxon>
        <taxon>Euechinoidea</taxon>
        <taxon>Echinacea</taxon>
        <taxon>Camarodonta</taxon>
        <taxon>Echinidea</taxon>
        <taxon>Strongylocentrotidae</taxon>
        <taxon>Strongylocentrotus</taxon>
    </lineage>
</organism>